<dbReference type="NCBIfam" id="TIGR00051">
    <property type="entry name" value="YbgC/FadM family acyl-CoA thioesterase"/>
    <property type="match status" value="1"/>
</dbReference>
<proteinExistence type="inferred from homology"/>
<protein>
    <submittedName>
        <fullName evidence="3">Acyl-CoA thioester hydrolase YbgC</fullName>
        <ecNumber evidence="3">3.1.2.-</ecNumber>
    </submittedName>
</protein>
<dbReference type="GO" id="GO:0047617">
    <property type="term" value="F:fatty acyl-CoA hydrolase activity"/>
    <property type="evidence" value="ECO:0007669"/>
    <property type="project" value="TreeGrafter"/>
</dbReference>
<name>A0A2X2IP34_SPHMU</name>
<dbReference type="AlphaFoldDB" id="A0A2X2IP34"/>
<dbReference type="RefSeq" id="WP_070564999.1">
    <property type="nucleotide sequence ID" value="NZ_CP068086.1"/>
</dbReference>
<dbReference type="GeneID" id="97179177"/>
<comment type="similarity">
    <text evidence="1">Belongs to the 4-hydroxybenzoyl-CoA thioesterase family.</text>
</comment>
<gene>
    <name evidence="3" type="primary">ybgC</name>
    <name evidence="3" type="ORF">NCTC11343_00347</name>
</gene>
<organism evidence="3 4">
    <name type="scientific">Sphingobacterium multivorum</name>
    <dbReference type="NCBI Taxonomy" id="28454"/>
    <lineage>
        <taxon>Bacteria</taxon>
        <taxon>Pseudomonadati</taxon>
        <taxon>Bacteroidota</taxon>
        <taxon>Sphingobacteriia</taxon>
        <taxon>Sphingobacteriales</taxon>
        <taxon>Sphingobacteriaceae</taxon>
        <taxon>Sphingobacterium</taxon>
    </lineage>
</organism>
<evidence type="ECO:0000313" key="4">
    <source>
        <dbReference type="Proteomes" id="UP000251241"/>
    </source>
</evidence>
<dbReference type="PIRSF" id="PIRSF003230">
    <property type="entry name" value="YbgC"/>
    <property type="match status" value="1"/>
</dbReference>
<dbReference type="Pfam" id="PF13279">
    <property type="entry name" value="4HBT_2"/>
    <property type="match status" value="1"/>
</dbReference>
<evidence type="ECO:0000256" key="2">
    <source>
        <dbReference type="ARBA" id="ARBA00022801"/>
    </source>
</evidence>
<dbReference type="EMBL" id="UAUU01000002">
    <property type="protein sequence ID" value="SPZ83828.1"/>
    <property type="molecule type" value="Genomic_DNA"/>
</dbReference>
<dbReference type="PANTHER" id="PTHR31793:SF27">
    <property type="entry name" value="NOVEL THIOESTERASE SUPERFAMILY DOMAIN AND SAPOSIN A-TYPE DOMAIN CONTAINING PROTEIN (0610012H03RIK)"/>
    <property type="match status" value="1"/>
</dbReference>
<dbReference type="InterPro" id="IPR050563">
    <property type="entry name" value="4-hydroxybenzoyl-CoA_TE"/>
</dbReference>
<dbReference type="InterPro" id="IPR029069">
    <property type="entry name" value="HotDog_dom_sf"/>
</dbReference>
<dbReference type="PANTHER" id="PTHR31793">
    <property type="entry name" value="4-HYDROXYBENZOYL-COA THIOESTERASE FAMILY MEMBER"/>
    <property type="match status" value="1"/>
</dbReference>
<dbReference type="Proteomes" id="UP000251241">
    <property type="component" value="Unassembled WGS sequence"/>
</dbReference>
<keyword evidence="2 3" id="KW-0378">Hydrolase</keyword>
<dbReference type="Gene3D" id="3.10.129.10">
    <property type="entry name" value="Hotdog Thioesterase"/>
    <property type="match status" value="1"/>
</dbReference>
<dbReference type="CDD" id="cd00586">
    <property type="entry name" value="4HBT"/>
    <property type="match status" value="1"/>
</dbReference>
<evidence type="ECO:0000256" key="1">
    <source>
        <dbReference type="ARBA" id="ARBA00005953"/>
    </source>
</evidence>
<sequence>MFVFDHQIRVRYAETDQMGYVYYGNYAAFYEIARTEMLRSTGISYKELEEMGVMLPVTEMKTKYLKPGKYDDLITIRVTIRQKPAVRIIFEYELFNESGELLNQGETTLVFVNMEKNRPCMPPQVFLDKMSNYFN</sequence>
<accession>A0A2X2IP34</accession>
<reference evidence="3 4" key="1">
    <citation type="submission" date="2018-06" db="EMBL/GenBank/DDBJ databases">
        <authorList>
            <consortium name="Pathogen Informatics"/>
            <person name="Doyle S."/>
        </authorList>
    </citation>
    <scope>NUCLEOTIDE SEQUENCE [LARGE SCALE GENOMIC DNA]</scope>
    <source>
        <strain evidence="3 4">NCTC11343</strain>
    </source>
</reference>
<dbReference type="SUPFAM" id="SSF54637">
    <property type="entry name" value="Thioesterase/thiol ester dehydrase-isomerase"/>
    <property type="match status" value="1"/>
</dbReference>
<evidence type="ECO:0000313" key="3">
    <source>
        <dbReference type="EMBL" id="SPZ83828.1"/>
    </source>
</evidence>
<dbReference type="InterPro" id="IPR006684">
    <property type="entry name" value="YbgC/YbaW"/>
</dbReference>
<dbReference type="EC" id="3.1.2.-" evidence="3"/>